<dbReference type="OrthoDB" id="2390218at2"/>
<keyword evidence="1" id="KW-0472">Membrane</keyword>
<feature type="transmembrane region" description="Helical" evidence="1">
    <location>
        <begin position="13"/>
        <end position="34"/>
    </location>
</feature>
<keyword evidence="1" id="KW-1133">Transmembrane helix</keyword>
<name>A0A235FB66_9BACL</name>
<evidence type="ECO:0000313" key="3">
    <source>
        <dbReference type="Proteomes" id="UP000215059"/>
    </source>
</evidence>
<dbReference type="AlphaFoldDB" id="A0A235FB66"/>
<proteinExistence type="predicted"/>
<gene>
    <name evidence="2" type="ORF">CGZ90_01345</name>
</gene>
<dbReference type="EMBL" id="NOII01000001">
    <property type="protein sequence ID" value="OYD58576.1"/>
    <property type="molecule type" value="Genomic_DNA"/>
</dbReference>
<evidence type="ECO:0000256" key="1">
    <source>
        <dbReference type="SAM" id="Phobius"/>
    </source>
</evidence>
<dbReference type="RefSeq" id="WP_094250537.1">
    <property type="nucleotide sequence ID" value="NZ_JBHLXL010000001.1"/>
</dbReference>
<keyword evidence="1" id="KW-0812">Transmembrane</keyword>
<reference evidence="2 3" key="1">
    <citation type="submission" date="2017-07" db="EMBL/GenBank/DDBJ databases">
        <title>Fictibacillus sp. nov. GDSW-R2A3 Genome sequencing and assembly.</title>
        <authorList>
            <person name="Mayilraj S."/>
        </authorList>
    </citation>
    <scope>NUCLEOTIDE SEQUENCE [LARGE SCALE GENOMIC DNA]</scope>
    <source>
        <strain evidence="2 3">GDSW-R2A3</strain>
    </source>
</reference>
<organism evidence="2 3">
    <name type="scientific">Fictibacillus aquaticus</name>
    <dbReference type="NCBI Taxonomy" id="2021314"/>
    <lineage>
        <taxon>Bacteria</taxon>
        <taxon>Bacillati</taxon>
        <taxon>Bacillota</taxon>
        <taxon>Bacilli</taxon>
        <taxon>Bacillales</taxon>
        <taxon>Fictibacillaceae</taxon>
        <taxon>Fictibacillus</taxon>
    </lineage>
</organism>
<protein>
    <submittedName>
        <fullName evidence="2">Uncharacterized protein</fullName>
    </submittedName>
</protein>
<comment type="caution">
    <text evidence="2">The sequence shown here is derived from an EMBL/GenBank/DDBJ whole genome shotgun (WGS) entry which is preliminary data.</text>
</comment>
<dbReference type="Proteomes" id="UP000215059">
    <property type="component" value="Unassembled WGS sequence"/>
</dbReference>
<accession>A0A235FB66</accession>
<evidence type="ECO:0000313" key="2">
    <source>
        <dbReference type="EMBL" id="OYD58576.1"/>
    </source>
</evidence>
<sequence length="64" mass="7618">MLEIVFPENKLEYIPAFITLAIFTYFAYRTVLFFQKHHKKELQKVAELERQLNAASLNDSRADR</sequence>
<keyword evidence="3" id="KW-1185">Reference proteome</keyword>